<evidence type="ECO:0000313" key="8">
    <source>
        <dbReference type="EMBL" id="SIT55810.1"/>
    </source>
</evidence>
<keyword evidence="5" id="KW-0560">Oxidoreductase</keyword>
<proteinExistence type="inferred from homology"/>
<dbReference type="InterPro" id="IPR000172">
    <property type="entry name" value="GMC_OxRdtase_N"/>
</dbReference>
<name>A0A1R3V967_9HYPH</name>
<evidence type="ECO:0000256" key="3">
    <source>
        <dbReference type="ARBA" id="ARBA00022630"/>
    </source>
</evidence>
<evidence type="ECO:0000259" key="7">
    <source>
        <dbReference type="Pfam" id="PF05199"/>
    </source>
</evidence>
<evidence type="ECO:0000256" key="2">
    <source>
        <dbReference type="ARBA" id="ARBA00010790"/>
    </source>
</evidence>
<feature type="domain" description="Glucose-methanol-choline oxidoreductase N-terminal" evidence="6">
    <location>
        <begin position="223"/>
        <end position="326"/>
    </location>
</feature>
<dbReference type="EMBL" id="FTPD01000017">
    <property type="protein sequence ID" value="SIT55810.1"/>
    <property type="molecule type" value="Genomic_DNA"/>
</dbReference>
<dbReference type="Pfam" id="PF05199">
    <property type="entry name" value="GMC_oxred_C"/>
    <property type="match status" value="1"/>
</dbReference>
<dbReference type="Pfam" id="PF00732">
    <property type="entry name" value="GMC_oxred_N"/>
    <property type="match status" value="1"/>
</dbReference>
<dbReference type="InterPro" id="IPR007867">
    <property type="entry name" value="GMC_OxRtase_C"/>
</dbReference>
<feature type="domain" description="Glucose-methanol-choline oxidoreductase C-terminal" evidence="7">
    <location>
        <begin position="432"/>
        <end position="555"/>
    </location>
</feature>
<evidence type="ECO:0000313" key="9">
    <source>
        <dbReference type="Proteomes" id="UP000188388"/>
    </source>
</evidence>
<accession>A0A1R3V967</accession>
<comment type="similarity">
    <text evidence="2">Belongs to the GMC oxidoreductase family.</text>
</comment>
<keyword evidence="9" id="KW-1185">Reference proteome</keyword>
<evidence type="ECO:0000256" key="5">
    <source>
        <dbReference type="ARBA" id="ARBA00023002"/>
    </source>
</evidence>
<dbReference type="SUPFAM" id="SSF51905">
    <property type="entry name" value="FAD/NAD(P)-binding domain"/>
    <property type="match status" value="1"/>
</dbReference>
<dbReference type="GO" id="GO:0016614">
    <property type="term" value="F:oxidoreductase activity, acting on CH-OH group of donors"/>
    <property type="evidence" value="ECO:0007669"/>
    <property type="project" value="InterPro"/>
</dbReference>
<sequence>MSIDLRDVAIIGSGFAGSLIASSLAEAGMDVVLIEAGLPIEDERHVRQWRREIFANSDEAEIFAPYADLLAPQDREYKSEYYVQEATGADRFEGQYLRVAGGTGLAWLGTALRMCPNDFRMQTTYGRGRDWPITYADLEPWYCLAEEATGVAGSPEADVSLNSSRSKPFPMPAIPQSYADQYAIARIKGLQFASQEIRIVPTPQARNSIDGYNGRPLCEGYSSCVPLCPIGAKYDPLVHLRRALLNGAELLVGAVVSKLDASSDGRITTAWFEHSDGSTGSLQARVFVLAANGIETPKLLMQSNHQSAAGLANESGLVGCNLMDHAEKHSWALVPDPIFPYRGPQSTSGIEILRDGPFRKDRAAFRTALRNDGWRNVNGAPYGEGALSSAAVGGTLVGLVDQQGLIGEDLFNAVHRIGIRQFALQSIVEILPNPSNRITLSSEKDGLGLPRPEIHFRLDKYSRDGIAAAARLHREIFRALRCDQMECGIHLQDDRTASDAGGSHIMGTTVMGNDPKTSIVDANCMAHSHKNLLVASSAVFPTGAAANPTLTVCALSLRLAEYLKETMHAR</sequence>
<dbReference type="AlphaFoldDB" id="A0A1R3V967"/>
<dbReference type="PANTHER" id="PTHR42784:SF1">
    <property type="entry name" value="PYRANOSE 2-OXIDASE"/>
    <property type="match status" value="1"/>
</dbReference>
<gene>
    <name evidence="8" type="ORF">BQ8794_240017</name>
</gene>
<dbReference type="Proteomes" id="UP000188388">
    <property type="component" value="Unassembled WGS sequence"/>
</dbReference>
<dbReference type="InterPro" id="IPR051473">
    <property type="entry name" value="P2Ox-like"/>
</dbReference>
<evidence type="ECO:0008006" key="10">
    <source>
        <dbReference type="Google" id="ProtNLM"/>
    </source>
</evidence>
<dbReference type="GO" id="GO:0050660">
    <property type="term" value="F:flavin adenine dinucleotide binding"/>
    <property type="evidence" value="ECO:0007669"/>
    <property type="project" value="InterPro"/>
</dbReference>
<evidence type="ECO:0000259" key="6">
    <source>
        <dbReference type="Pfam" id="PF00732"/>
    </source>
</evidence>
<dbReference type="RefSeq" id="WP_077378708.1">
    <property type="nucleotide sequence ID" value="NZ_FTPD01000017.1"/>
</dbReference>
<comment type="cofactor">
    <cofactor evidence="1">
        <name>FAD</name>
        <dbReference type="ChEBI" id="CHEBI:57692"/>
    </cofactor>
</comment>
<protein>
    <recommendedName>
        <fullName evidence="10">Glucose-methanol-choline oxidoreductase</fullName>
    </recommendedName>
</protein>
<dbReference type="InterPro" id="IPR036188">
    <property type="entry name" value="FAD/NAD-bd_sf"/>
</dbReference>
<dbReference type="Gene3D" id="3.50.50.60">
    <property type="entry name" value="FAD/NAD(P)-binding domain"/>
    <property type="match status" value="2"/>
</dbReference>
<dbReference type="PANTHER" id="PTHR42784">
    <property type="entry name" value="PYRANOSE 2-OXIDASE"/>
    <property type="match status" value="1"/>
</dbReference>
<evidence type="ECO:0000256" key="4">
    <source>
        <dbReference type="ARBA" id="ARBA00022827"/>
    </source>
</evidence>
<evidence type="ECO:0000256" key="1">
    <source>
        <dbReference type="ARBA" id="ARBA00001974"/>
    </source>
</evidence>
<reference evidence="9" key="1">
    <citation type="submission" date="2017-01" db="EMBL/GenBank/DDBJ databases">
        <authorList>
            <person name="Brunel B."/>
        </authorList>
    </citation>
    <scope>NUCLEOTIDE SEQUENCE [LARGE SCALE GENOMIC DNA]</scope>
</reference>
<keyword evidence="3" id="KW-0285">Flavoprotein</keyword>
<keyword evidence="4" id="KW-0274">FAD</keyword>
<dbReference type="STRING" id="1631249.BQ8794_240017"/>
<organism evidence="8 9">
    <name type="scientific">Mesorhizobium prunaredense</name>
    <dbReference type="NCBI Taxonomy" id="1631249"/>
    <lineage>
        <taxon>Bacteria</taxon>
        <taxon>Pseudomonadati</taxon>
        <taxon>Pseudomonadota</taxon>
        <taxon>Alphaproteobacteria</taxon>
        <taxon>Hyphomicrobiales</taxon>
        <taxon>Phyllobacteriaceae</taxon>
        <taxon>Mesorhizobium</taxon>
    </lineage>
</organism>